<feature type="domain" description="Peptidase S1" evidence="8">
    <location>
        <begin position="21"/>
        <end position="248"/>
    </location>
</feature>
<evidence type="ECO:0000256" key="2">
    <source>
        <dbReference type="ARBA" id="ARBA00022729"/>
    </source>
</evidence>
<dbReference type="InterPro" id="IPR001314">
    <property type="entry name" value="Peptidase_S1A"/>
</dbReference>
<accession>A0A485KIB8</accession>
<keyword evidence="6" id="KW-0645">Protease</keyword>
<dbReference type="GO" id="GO:0004252">
    <property type="term" value="F:serine-type endopeptidase activity"/>
    <property type="evidence" value="ECO:0007669"/>
    <property type="project" value="InterPro"/>
</dbReference>
<evidence type="ECO:0000256" key="3">
    <source>
        <dbReference type="ARBA" id="ARBA00023026"/>
    </source>
</evidence>
<dbReference type="CDD" id="cd00190">
    <property type="entry name" value="Tryp_SPc"/>
    <property type="match status" value="1"/>
</dbReference>
<name>A0A485KIB8_9STRA</name>
<evidence type="ECO:0000256" key="5">
    <source>
        <dbReference type="ARBA" id="ARBA00023180"/>
    </source>
</evidence>
<keyword evidence="11" id="KW-1185">Reference proteome</keyword>
<keyword evidence="6" id="KW-0720">Serine protease</keyword>
<dbReference type="InterPro" id="IPR043504">
    <property type="entry name" value="Peptidase_S1_PA_chymotrypsin"/>
</dbReference>
<evidence type="ECO:0000313" key="11">
    <source>
        <dbReference type="Proteomes" id="UP000332933"/>
    </source>
</evidence>
<dbReference type="SMART" id="SM00020">
    <property type="entry name" value="Tryp_SPc"/>
    <property type="match status" value="1"/>
</dbReference>
<keyword evidence="6" id="KW-0378">Hydrolase</keyword>
<dbReference type="OrthoDB" id="63334at2759"/>
<reference evidence="9" key="2">
    <citation type="submission" date="2019-06" db="EMBL/GenBank/DDBJ databases">
        <title>Genomics analysis of Aphanomyces spp. identifies a new class of oomycete effector associated with host adaptation.</title>
        <authorList>
            <person name="Gaulin E."/>
        </authorList>
    </citation>
    <scope>NUCLEOTIDE SEQUENCE</scope>
    <source>
        <strain evidence="9">CBS 578.67</strain>
    </source>
</reference>
<keyword evidence="4" id="KW-1015">Disulfide bond</keyword>
<dbReference type="AlphaFoldDB" id="A0A485KIB8"/>
<dbReference type="InterPro" id="IPR050430">
    <property type="entry name" value="Peptidase_S1"/>
</dbReference>
<dbReference type="InterPro" id="IPR018114">
    <property type="entry name" value="TRYPSIN_HIS"/>
</dbReference>
<dbReference type="FunFam" id="2.40.10.10:FF:000002">
    <property type="entry name" value="Transmembrane protease serine"/>
    <property type="match status" value="1"/>
</dbReference>
<proteinExistence type="inferred from homology"/>
<evidence type="ECO:0000313" key="9">
    <source>
        <dbReference type="EMBL" id="KAF0704128.1"/>
    </source>
</evidence>
<dbReference type="PROSITE" id="PS00134">
    <property type="entry name" value="TRYPSIN_HIS"/>
    <property type="match status" value="1"/>
</dbReference>
<dbReference type="Proteomes" id="UP000332933">
    <property type="component" value="Unassembled WGS sequence"/>
</dbReference>
<dbReference type="PANTHER" id="PTHR24276">
    <property type="entry name" value="POLYSERASE-RELATED"/>
    <property type="match status" value="1"/>
</dbReference>
<feature type="signal peptide" evidence="7">
    <location>
        <begin position="1"/>
        <end position="17"/>
    </location>
</feature>
<gene>
    <name evidence="10" type="primary">Aste57867_7425</name>
    <name evidence="9" type="ORF">As57867_007399</name>
    <name evidence="10" type="ORF">ASTE57867_7425</name>
</gene>
<evidence type="ECO:0000259" key="8">
    <source>
        <dbReference type="PROSITE" id="PS50240"/>
    </source>
</evidence>
<keyword evidence="3" id="KW-0843">Virulence</keyword>
<evidence type="ECO:0000256" key="7">
    <source>
        <dbReference type="SAM" id="SignalP"/>
    </source>
</evidence>
<dbReference type="EMBL" id="VJMH01003995">
    <property type="protein sequence ID" value="KAF0704128.1"/>
    <property type="molecule type" value="Genomic_DNA"/>
</dbReference>
<dbReference type="InterPro" id="IPR009003">
    <property type="entry name" value="Peptidase_S1_PA"/>
</dbReference>
<dbReference type="Pfam" id="PF00089">
    <property type="entry name" value="Trypsin"/>
    <property type="match status" value="1"/>
</dbReference>
<dbReference type="InterPro" id="IPR001254">
    <property type="entry name" value="Trypsin_dom"/>
</dbReference>
<protein>
    <submittedName>
        <fullName evidence="10">Aste57867_7425 protein</fullName>
    </submittedName>
</protein>
<keyword evidence="5" id="KW-0325">Glycoprotein</keyword>
<evidence type="ECO:0000313" key="10">
    <source>
        <dbReference type="EMBL" id="VFT84338.1"/>
    </source>
</evidence>
<evidence type="ECO:0000256" key="4">
    <source>
        <dbReference type="ARBA" id="ARBA00023157"/>
    </source>
</evidence>
<dbReference type="EMBL" id="CAADRA010004007">
    <property type="protein sequence ID" value="VFT84338.1"/>
    <property type="molecule type" value="Genomic_DNA"/>
</dbReference>
<dbReference type="PROSITE" id="PS00135">
    <property type="entry name" value="TRYPSIN_SER"/>
    <property type="match status" value="1"/>
</dbReference>
<dbReference type="PROSITE" id="PS50240">
    <property type="entry name" value="TRYPSIN_DOM"/>
    <property type="match status" value="1"/>
</dbReference>
<reference evidence="10 11" key="1">
    <citation type="submission" date="2019-03" db="EMBL/GenBank/DDBJ databases">
        <authorList>
            <person name="Gaulin E."/>
            <person name="Dumas B."/>
        </authorList>
    </citation>
    <scope>NUCLEOTIDE SEQUENCE [LARGE SCALE GENOMIC DNA]</scope>
    <source>
        <strain evidence="10">CBS 568.67</strain>
    </source>
</reference>
<keyword evidence="2 7" id="KW-0732">Signal</keyword>
<sequence length="252" mass="26527">MVKQVLALAAVASVAAAQIEIVNGTEVPVGKHLYVTGLRSTETGKSSCGASLIAPTILLTAGHCGVGTWSKFASIGSHFLEGNKDGERIEIVKRTVHPKYDAKTYDYDFAVFELKSASKYAPVKITWDNDQYVAPGVTSWVRGFGTTSSGGSQSPVLLEAPVDIWANDKCGAAFTSYNLKVTDRMLCAGGGFKDTCQGDSGGPLTVVKNGEEHLAALTSWGIGCASPGLPGVYSRISSVRDFIEPFLGKPAC</sequence>
<dbReference type="InterPro" id="IPR033116">
    <property type="entry name" value="TRYPSIN_SER"/>
</dbReference>
<dbReference type="PANTHER" id="PTHR24276:SF98">
    <property type="entry name" value="FI18310P1-RELATED"/>
    <property type="match status" value="1"/>
</dbReference>
<feature type="chain" id="PRO_5033826041" evidence="7">
    <location>
        <begin position="18"/>
        <end position="252"/>
    </location>
</feature>
<evidence type="ECO:0000256" key="1">
    <source>
        <dbReference type="ARBA" id="ARBA00007664"/>
    </source>
</evidence>
<dbReference type="PRINTS" id="PR00722">
    <property type="entry name" value="CHYMOTRYPSIN"/>
</dbReference>
<dbReference type="Gene3D" id="2.40.10.10">
    <property type="entry name" value="Trypsin-like serine proteases"/>
    <property type="match status" value="1"/>
</dbReference>
<comment type="similarity">
    <text evidence="1">Belongs to the peptidase S1 family.</text>
</comment>
<organism evidence="10 11">
    <name type="scientific">Aphanomyces stellatus</name>
    <dbReference type="NCBI Taxonomy" id="120398"/>
    <lineage>
        <taxon>Eukaryota</taxon>
        <taxon>Sar</taxon>
        <taxon>Stramenopiles</taxon>
        <taxon>Oomycota</taxon>
        <taxon>Saprolegniomycetes</taxon>
        <taxon>Saprolegniales</taxon>
        <taxon>Verrucalvaceae</taxon>
        <taxon>Aphanomyces</taxon>
    </lineage>
</organism>
<evidence type="ECO:0000256" key="6">
    <source>
        <dbReference type="RuleBase" id="RU363034"/>
    </source>
</evidence>
<dbReference type="GO" id="GO:0006508">
    <property type="term" value="P:proteolysis"/>
    <property type="evidence" value="ECO:0007669"/>
    <property type="project" value="UniProtKB-KW"/>
</dbReference>
<dbReference type="SUPFAM" id="SSF50494">
    <property type="entry name" value="Trypsin-like serine proteases"/>
    <property type="match status" value="1"/>
</dbReference>